<proteinExistence type="predicted"/>
<feature type="region of interest" description="Disordered" evidence="1">
    <location>
        <begin position="29"/>
        <end position="53"/>
    </location>
</feature>
<reference evidence="3 4" key="1">
    <citation type="submission" date="2019-10" db="EMBL/GenBank/DDBJ databases">
        <title>Isolation, Identification of Microvirga thermotolerans HR1, a novel thermophilic bacterium and Comparative Genomics of the genus Microvirga.</title>
        <authorList>
            <person name="Li J."/>
            <person name="Zhang W."/>
            <person name="Lin M."/>
            <person name="Wang J."/>
        </authorList>
    </citation>
    <scope>NUCLEOTIDE SEQUENCE [LARGE SCALE GENOMIC DNA]</scope>
    <source>
        <strain evidence="3 4">HR1</strain>
    </source>
</reference>
<evidence type="ECO:0000256" key="1">
    <source>
        <dbReference type="SAM" id="MobiDB-lite"/>
    </source>
</evidence>
<keyword evidence="4" id="KW-1185">Reference proteome</keyword>
<evidence type="ECO:0000256" key="2">
    <source>
        <dbReference type="SAM" id="SignalP"/>
    </source>
</evidence>
<feature type="chain" id="PRO_5025014220" evidence="2">
    <location>
        <begin position="33"/>
        <end position="146"/>
    </location>
</feature>
<dbReference type="EMBL" id="CP045423">
    <property type="protein sequence ID" value="QFU15649.1"/>
    <property type="molecule type" value="Genomic_DNA"/>
</dbReference>
<accession>A0A5P9JU15</accession>
<feature type="signal peptide" evidence="2">
    <location>
        <begin position="1"/>
        <end position="32"/>
    </location>
</feature>
<name>A0A5P9JU15_9HYPH</name>
<dbReference type="Proteomes" id="UP000325614">
    <property type="component" value="Chromosome"/>
</dbReference>
<gene>
    <name evidence="3" type="ORF">GDR74_05150</name>
</gene>
<dbReference type="RefSeq" id="WP_152585294.1">
    <property type="nucleotide sequence ID" value="NZ_CP045423.1"/>
</dbReference>
<dbReference type="KEGG" id="mico:GDR74_05150"/>
<evidence type="ECO:0000313" key="4">
    <source>
        <dbReference type="Proteomes" id="UP000325614"/>
    </source>
</evidence>
<dbReference type="AlphaFoldDB" id="A0A5P9JU15"/>
<keyword evidence="2" id="KW-0732">Signal</keyword>
<sequence length="146" mass="15083">MTKISSVPRPRPGILIALLLAAAAGLPSGARGQEGAEDSPFADADMPPPRQARCSEVAGLIAGRETEQKRVDFSVTGALALVHSDGALAYLGLCGAPDPKVLCVTYQTNGLQVGDEVVVTGGFAKPEPDFVLLDPCMASRPEEPGE</sequence>
<organism evidence="3 4">
    <name type="scientific">Microvirga thermotolerans</name>
    <dbReference type="NCBI Taxonomy" id="2651334"/>
    <lineage>
        <taxon>Bacteria</taxon>
        <taxon>Pseudomonadati</taxon>
        <taxon>Pseudomonadota</taxon>
        <taxon>Alphaproteobacteria</taxon>
        <taxon>Hyphomicrobiales</taxon>
        <taxon>Methylobacteriaceae</taxon>
        <taxon>Microvirga</taxon>
    </lineage>
</organism>
<protein>
    <submittedName>
        <fullName evidence="3">Uncharacterized protein</fullName>
    </submittedName>
</protein>
<evidence type="ECO:0000313" key="3">
    <source>
        <dbReference type="EMBL" id="QFU15649.1"/>
    </source>
</evidence>